<evidence type="ECO:0000259" key="3">
    <source>
        <dbReference type="Pfam" id="PF16344"/>
    </source>
</evidence>
<dbReference type="InterPro" id="IPR006860">
    <property type="entry name" value="FecR"/>
</dbReference>
<reference evidence="5" key="1">
    <citation type="submission" date="2023-07" db="EMBL/GenBank/DDBJ databases">
        <title>Functional and genomic diversity of the sorghum phyllosphere microbiome.</title>
        <authorList>
            <person name="Shade A."/>
        </authorList>
    </citation>
    <scope>NUCLEOTIDE SEQUENCE [LARGE SCALE GENOMIC DNA]</scope>
    <source>
        <strain evidence="5">SORGH_AS_0422</strain>
    </source>
</reference>
<sequence length="394" mass="43771">MELNNERFNYLLNRYINKECSADEFAEFFTYIENPAYDELMQERMKESLKTLTPGADVHQVDWDSIYSNIINHDNGSSRIRRMFSRKLAAAAAVVILCTAGLSWWLVNRGQPVQHVAKVTKVKDVQPGTDKAVLQLADGRRIVLNNTGNGVLAKQGSTSVKQQNGGVLAYDAGNQEEGANPSLTNTLSVPAGGKYMIILPDESKVWLNSNSSLTYAAAFTGAKREVVLKGEAYFEIAKDARHPFIVKSGRSTVQVLGTHFNISAYPDESLSEVTLCEGSVRLSVGNQFALLKPGDQASFNRHDDMIALKEVDVEEAIDWKNGYFQFDNAGIEKVMNKIKRWYNIDVAFQGAKPDVKFTGMISRNNKLSKILNLLQSTGGVDFEITDNKVIVKNK</sequence>
<dbReference type="Gene3D" id="3.55.50.30">
    <property type="match status" value="1"/>
</dbReference>
<keyword evidence="1 4" id="KW-0812">Transmembrane</keyword>
<evidence type="ECO:0000259" key="2">
    <source>
        <dbReference type="Pfam" id="PF04773"/>
    </source>
</evidence>
<organism evidence="4 5">
    <name type="scientific">Mucilaginibacter terrae</name>
    <dbReference type="NCBI Taxonomy" id="1955052"/>
    <lineage>
        <taxon>Bacteria</taxon>
        <taxon>Pseudomonadati</taxon>
        <taxon>Bacteroidota</taxon>
        <taxon>Sphingobacteriia</taxon>
        <taxon>Sphingobacteriales</taxon>
        <taxon>Sphingobacteriaceae</taxon>
        <taxon>Mucilaginibacter</taxon>
    </lineage>
</organism>
<dbReference type="Pfam" id="PF16344">
    <property type="entry name" value="FecR_C"/>
    <property type="match status" value="1"/>
</dbReference>
<dbReference type="PANTHER" id="PTHR30273">
    <property type="entry name" value="PERIPLASMIC SIGNAL SENSOR AND SIGMA FACTOR ACTIVATOR FECR-RELATED"/>
    <property type="match status" value="1"/>
</dbReference>
<accession>A0ABU3GPA5</accession>
<dbReference type="InterPro" id="IPR012373">
    <property type="entry name" value="Ferrdict_sens_TM"/>
</dbReference>
<evidence type="ECO:0000256" key="1">
    <source>
        <dbReference type="SAM" id="Phobius"/>
    </source>
</evidence>
<dbReference type="PANTHER" id="PTHR30273:SF2">
    <property type="entry name" value="PROTEIN FECR"/>
    <property type="match status" value="1"/>
</dbReference>
<keyword evidence="5" id="KW-1185">Reference proteome</keyword>
<dbReference type="Proteomes" id="UP001258315">
    <property type="component" value="Unassembled WGS sequence"/>
</dbReference>
<comment type="caution">
    <text evidence="4">The sequence shown here is derived from an EMBL/GenBank/DDBJ whole genome shotgun (WGS) entry which is preliminary data.</text>
</comment>
<dbReference type="Pfam" id="PF04773">
    <property type="entry name" value="FecR"/>
    <property type="match status" value="1"/>
</dbReference>
<feature type="domain" description="Protein FecR C-terminal" evidence="3">
    <location>
        <begin position="323"/>
        <end position="391"/>
    </location>
</feature>
<protein>
    <submittedName>
        <fullName evidence="4">Transmembrane sensor</fullName>
    </submittedName>
</protein>
<feature type="transmembrane region" description="Helical" evidence="1">
    <location>
        <begin position="88"/>
        <end position="107"/>
    </location>
</feature>
<dbReference type="Gene3D" id="2.60.120.1440">
    <property type="match status" value="1"/>
</dbReference>
<dbReference type="InterPro" id="IPR032508">
    <property type="entry name" value="FecR_C"/>
</dbReference>
<evidence type="ECO:0000313" key="4">
    <source>
        <dbReference type="EMBL" id="MDT3401440.1"/>
    </source>
</evidence>
<evidence type="ECO:0000313" key="5">
    <source>
        <dbReference type="Proteomes" id="UP001258315"/>
    </source>
</evidence>
<proteinExistence type="predicted"/>
<feature type="domain" description="FecR protein" evidence="2">
    <location>
        <begin position="186"/>
        <end position="281"/>
    </location>
</feature>
<dbReference type="EMBL" id="JAVLVU010000001">
    <property type="protein sequence ID" value="MDT3401440.1"/>
    <property type="molecule type" value="Genomic_DNA"/>
</dbReference>
<name>A0ABU3GPA5_9SPHI</name>
<dbReference type="RefSeq" id="WP_311947313.1">
    <property type="nucleotide sequence ID" value="NZ_JAVLVU010000001.1"/>
</dbReference>
<keyword evidence="1" id="KW-0472">Membrane</keyword>
<keyword evidence="1" id="KW-1133">Transmembrane helix</keyword>
<gene>
    <name evidence="4" type="ORF">QE417_000512</name>
</gene>